<name>A0A9J6RQP5_9GAMM</name>
<proteinExistence type="predicted"/>
<gene>
    <name evidence="1" type="ORF">O0V09_14810</name>
</gene>
<organism evidence="1 2">
    <name type="scientific">Dasania phycosphaerae</name>
    <dbReference type="NCBI Taxonomy" id="2950436"/>
    <lineage>
        <taxon>Bacteria</taxon>
        <taxon>Pseudomonadati</taxon>
        <taxon>Pseudomonadota</taxon>
        <taxon>Gammaproteobacteria</taxon>
        <taxon>Cellvibrionales</taxon>
        <taxon>Spongiibacteraceae</taxon>
        <taxon>Dasania</taxon>
    </lineage>
</organism>
<dbReference type="GeneID" id="23447991"/>
<protein>
    <submittedName>
        <fullName evidence="1">Uncharacterized protein</fullName>
    </submittedName>
</protein>
<evidence type="ECO:0000313" key="2">
    <source>
        <dbReference type="Proteomes" id="UP001069090"/>
    </source>
</evidence>
<dbReference type="EMBL" id="JAPTGG010000013">
    <property type="protein sequence ID" value="MCZ0866480.1"/>
    <property type="molecule type" value="Genomic_DNA"/>
</dbReference>
<sequence>MQTQDYIVDDQGNFRFTRVGLDNQAPLLAKAGIDAKAIKTYAEYIQARQAASPYFMEYLQEETDKRLKGKPDTLEWQAIRSIAFGTPEEQDQLLEKLKRKQSFKLV</sequence>
<accession>A0A9J6RQP5</accession>
<dbReference type="AlphaFoldDB" id="A0A9J6RQP5"/>
<reference evidence="1 2" key="1">
    <citation type="submission" date="2022-12" db="EMBL/GenBank/DDBJ databases">
        <title>Dasania phycosphaerae sp. nov., isolated from particulate material of the south coast of Korea.</title>
        <authorList>
            <person name="Jiang Y."/>
        </authorList>
    </citation>
    <scope>NUCLEOTIDE SEQUENCE [LARGE SCALE GENOMIC DNA]</scope>
    <source>
        <strain evidence="1 2">GY-19</strain>
    </source>
</reference>
<evidence type="ECO:0000313" key="1">
    <source>
        <dbReference type="EMBL" id="MCZ0866480.1"/>
    </source>
</evidence>
<comment type="caution">
    <text evidence="1">The sequence shown here is derived from an EMBL/GenBank/DDBJ whole genome shotgun (WGS) entry which is preliminary data.</text>
</comment>
<keyword evidence="2" id="KW-1185">Reference proteome</keyword>
<dbReference type="Proteomes" id="UP001069090">
    <property type="component" value="Unassembled WGS sequence"/>
</dbReference>
<dbReference type="RefSeq" id="WP_004748854.1">
    <property type="nucleotide sequence ID" value="NZ_JAPTGG010000013.1"/>
</dbReference>